<dbReference type="InterPro" id="IPR016024">
    <property type="entry name" value="ARM-type_fold"/>
</dbReference>
<dbReference type="Pfam" id="PF20210">
    <property type="entry name" value="Laa1_Sip1_HTR5"/>
    <property type="match status" value="1"/>
</dbReference>
<feature type="compositionally biased region" description="Polar residues" evidence="4">
    <location>
        <begin position="1606"/>
        <end position="1620"/>
    </location>
</feature>
<evidence type="ECO:0000256" key="1">
    <source>
        <dbReference type="ARBA" id="ARBA00008304"/>
    </source>
</evidence>
<dbReference type="Proteomes" id="UP000324091">
    <property type="component" value="Chromosome 16"/>
</dbReference>
<dbReference type="GO" id="GO:0005794">
    <property type="term" value="C:Golgi apparatus"/>
    <property type="evidence" value="ECO:0007669"/>
    <property type="project" value="TreeGrafter"/>
</dbReference>
<dbReference type="FunFam" id="1.25.10.10:FF:000098">
    <property type="entry name" value="HEAT repeat-containing protein 5A isoform X2"/>
    <property type="match status" value="1"/>
</dbReference>
<dbReference type="GO" id="GO:0016020">
    <property type="term" value="C:membrane"/>
    <property type="evidence" value="ECO:0007669"/>
    <property type="project" value="TreeGrafter"/>
</dbReference>
<dbReference type="GO" id="GO:0042147">
    <property type="term" value="P:retrograde transport, endosome to Golgi"/>
    <property type="evidence" value="ECO:0007669"/>
    <property type="project" value="TreeGrafter"/>
</dbReference>
<evidence type="ECO:0000313" key="6">
    <source>
        <dbReference type="Proteomes" id="UP000324091"/>
    </source>
</evidence>
<dbReference type="Gene3D" id="1.25.10.10">
    <property type="entry name" value="Leucine-rich Repeat Variant"/>
    <property type="match status" value="2"/>
</dbReference>
<evidence type="ECO:0000256" key="4">
    <source>
        <dbReference type="SAM" id="MobiDB-lite"/>
    </source>
</evidence>
<protein>
    <recommendedName>
        <fullName evidence="3">HEAT repeat-containing protein 5A</fullName>
    </recommendedName>
</protein>
<evidence type="ECO:0000256" key="3">
    <source>
        <dbReference type="ARBA" id="ARBA00070811"/>
    </source>
</evidence>
<feature type="region of interest" description="Disordered" evidence="4">
    <location>
        <begin position="1606"/>
        <end position="1626"/>
    </location>
</feature>
<dbReference type="GO" id="GO:0005829">
    <property type="term" value="C:cytosol"/>
    <property type="evidence" value="ECO:0007669"/>
    <property type="project" value="GOC"/>
</dbReference>
<sequence>MEHSHSLLLNEQLCSQLAEQQRAEFIFEWLTHLKKLLPAVDRADIKQNQRCLLEQLSNVLIGSPGPPTRWLLAHCLAAVYHLGDPVPSTLLVERCSDIIRTKDDSPSSLPTRLAAVACLGSLFEQLGRFLVGSFRDVVSNLLKNMKNAESQGRYETMLSLEKILRGLGVSAVPCHRDIYKVARTCLTDRSLAVRCAAAKCLLELQREAVFLWTSELENIATLCFRAFEGSDYNVRVSVAKLLGTLLAAAVEPRQAAASPRQSGRSQSSLKEVMELLSGGFLRGGAGFLRASGHMLKGTSSVGKEVRVGVTQTYVVFVCTLGGSWLEGNFPAFLSLLMELPSNSRTTQTQADAALTRHCVSFVLRSTLTSLLGEKAQISAATQLSLAMAAHKHAFETALTGGNSETRVSYADVAASQHLLVCCLQELGGLLLRLGSTASSLLTDGSTALVDTVVSFLLHPMASVSLAAAWSLRCFAVAMPSQGSLLLDHCCERLMALKSSPEAVVGYGAAVAAMVAAVQHCPLGIPHTKSMLVLTLAEDLLRSASQNSRISLQRTRAGWLLICSLITLGPAVVKLHLPRLLVLWRCVFPASLREQEMELQRGDYFTWQVTLEGRAGGLCGMKKLLLHCPQLVTDDVINRLFTPMACAVTLLAKLPALIRTHGSSVQSFWLVYRLRVYELLALLPPHTYQESFGLLMNQLVLDLSAQDNLNQVCSELTLLPPLCHHDDLLLVGPALHDTEHRYIEEQLHGSSGVGGASLDNDVFSLCDTSNEVPAPLTPSIALTVAAVRLFGVLFPHIISAQRVKILEQFVETVNKMKGQRHQTAQTHICAALCSLLKHQGGVGGSLGPEELRSPALALLLGALENVSPLLRCMAAEGLARLVQVMGDAGFTISASLLCFDRLKTARDAASRSGYALTLGALQRYTGGISSTQHLNNCVGVLFTLSQDSTSPEVQTWALHSLALIIDLSGSLFRARAESTFTLVLRLLLSAPPTHPEVHRSLGRCLHSLITCLGPDLQGDGAVAALRSSSLVGCGVMQSIPDSLVQSGSISCLQQLHMFSPSHVNLSSLVPALCEILLDYSLLANLCSSFLSLRRAVVACLQQLVQREALEVSEHAVTLVKDLPRRDTSQLDETTVQLWGSTSRLEDRPAKATKEQLRKKHIKVLGGLSQSLNLQSIESVWREDLESICKEDWAKNLSQMCLNLVTNYKKCLASVLIHQVLKVTLKEVGLEGVLFTLLDQESDPGLRRNIQEILIHMMASSSTRGKLGHWLKLCKDVLSASSDCRVSVEVKQEDEEADGARDDDSSTFEARPEAGGPFTALRWSTRCFAMECVCRIIAQCEGGDPAHFNMALAQERRLHESTDFLVLHLGDLVRMAFMSATDHSDQLQLVGLQTLLVIIRCFSDIPEPEFPGHVILEQYQANVGAALRPAFSADAPPDVTVKACQVCSAWITSCVVSDFRDLRRVYQLLTSSLAKVQVEKNTSSQLFSEATTTMETLAVLKAWAEVYIVAVERSRSEDTTHLLKLVQSDLSTLSRLWLAALQDYALLTLGQEEAPQLPATGGSFYTAEMANQARAHYCSAWAPILHATSLWLHSNGFVVSDDTPANLSRPATPTSMGHTSSAGGAKSPEDINSDRLHLILGISVEFLCSPHSGDQMENIISCLRALQALFDVPWPRARIGIDQVLSVELLSVLHRLMVTREAACVQRAVLELLRQIVTAAQEHIREKRHSAEVDDGAAEKETLPEFGEGQETGGLVPGRSLVFGALELCLCVLVRKLPQLSPKLAGSGPDGTRIGPGALVWSLSDGDCQLVTLALCILSDLPSICSPQGSVSVLPTVLYLVLGVFRELVHRPANIKLESPPDALVVDSVGGTGPGSVLQAVLQALKLLVTCPMSRQEKSRGAWRNLLRSALSTLLGLWESGDHLVDQASLLTALTVFLQSAGVDVCSPEPLHTSCLQRFTTAMEAKDPRSVVTRCFQLMTSVFQAPPTVAVPYIRALGPPLVRFLQKVERSRPQSQEDLIGVLEGVRALEALVQAAEEMHRPQLVAILLQLLISFLLDENALGSAPKASRLLHEAALKDLMRLGPLYSAVFRSLVASSPHFKSRLEAAIKGNQETLKAKPTGDDAATRKPAKSPSIMLKTNFL</sequence>
<dbReference type="GO" id="GO:0006897">
    <property type="term" value="P:endocytosis"/>
    <property type="evidence" value="ECO:0007669"/>
    <property type="project" value="TreeGrafter"/>
</dbReference>
<evidence type="ECO:0000256" key="2">
    <source>
        <dbReference type="ARBA" id="ARBA00022737"/>
    </source>
</evidence>
<reference evidence="5 6" key="1">
    <citation type="submission" date="2019-04" db="EMBL/GenBank/DDBJ databases">
        <title>Chromosome genome assembly for Takifugu flavidus.</title>
        <authorList>
            <person name="Xiao S."/>
        </authorList>
    </citation>
    <scope>NUCLEOTIDE SEQUENCE [LARGE SCALE GENOMIC DNA]</scope>
    <source>
        <strain evidence="5">HTHZ2018</strain>
        <tissue evidence="5">Muscle</tissue>
    </source>
</reference>
<feature type="region of interest" description="Disordered" evidence="4">
    <location>
        <begin position="2110"/>
        <end position="2132"/>
    </location>
</feature>
<dbReference type="InterPro" id="IPR011989">
    <property type="entry name" value="ARM-like"/>
</dbReference>
<dbReference type="PANTHER" id="PTHR21663:SF1">
    <property type="entry name" value="HEAT REPEAT-CONTAINING PROTEIN 5A"/>
    <property type="match status" value="1"/>
</dbReference>
<accession>A0A5C6P0L8</accession>
<evidence type="ECO:0000313" key="5">
    <source>
        <dbReference type="EMBL" id="TWW72391.1"/>
    </source>
</evidence>
<comment type="caution">
    <text evidence="5">The sequence shown here is derived from an EMBL/GenBank/DDBJ whole genome shotgun (WGS) entry which is preliminary data.</text>
</comment>
<organism evidence="5 6">
    <name type="scientific">Takifugu flavidus</name>
    <name type="common">sansaifugu</name>
    <dbReference type="NCBI Taxonomy" id="433684"/>
    <lineage>
        <taxon>Eukaryota</taxon>
        <taxon>Metazoa</taxon>
        <taxon>Chordata</taxon>
        <taxon>Craniata</taxon>
        <taxon>Vertebrata</taxon>
        <taxon>Euteleostomi</taxon>
        <taxon>Actinopterygii</taxon>
        <taxon>Neopterygii</taxon>
        <taxon>Teleostei</taxon>
        <taxon>Neoteleostei</taxon>
        <taxon>Acanthomorphata</taxon>
        <taxon>Eupercaria</taxon>
        <taxon>Tetraodontiformes</taxon>
        <taxon>Tetradontoidea</taxon>
        <taxon>Tetraodontidae</taxon>
        <taxon>Takifugu</taxon>
    </lineage>
</organism>
<dbReference type="InterPro" id="IPR046837">
    <property type="entry name" value="Laa1/Sip1/HEATR5-like_HEAT"/>
</dbReference>
<proteinExistence type="inferred from homology"/>
<dbReference type="SUPFAM" id="SSF48371">
    <property type="entry name" value="ARM repeat"/>
    <property type="match status" value="2"/>
</dbReference>
<keyword evidence="2" id="KW-0677">Repeat</keyword>
<dbReference type="PANTHER" id="PTHR21663">
    <property type="entry name" value="HYPOTHETICAL HEAT DOMAIN-CONTAINING"/>
    <property type="match status" value="1"/>
</dbReference>
<dbReference type="InterPro" id="IPR040108">
    <property type="entry name" value="Laa1/Sip1/HEATR5"/>
</dbReference>
<feature type="compositionally biased region" description="Basic and acidic residues" evidence="4">
    <location>
        <begin position="2114"/>
        <end position="2125"/>
    </location>
</feature>
<dbReference type="EMBL" id="RHFK02000008">
    <property type="protein sequence ID" value="TWW72391.1"/>
    <property type="molecule type" value="Genomic_DNA"/>
</dbReference>
<keyword evidence="6" id="KW-1185">Reference proteome</keyword>
<dbReference type="Pfam" id="PF25468">
    <property type="entry name" value="HEAT_HEATR5A"/>
    <property type="match status" value="1"/>
</dbReference>
<name>A0A5C6P0L8_9TELE</name>
<feature type="compositionally biased region" description="Basic and acidic residues" evidence="4">
    <location>
        <begin position="1726"/>
        <end position="1741"/>
    </location>
</feature>
<feature type="region of interest" description="Disordered" evidence="4">
    <location>
        <begin position="1726"/>
        <end position="1749"/>
    </location>
</feature>
<dbReference type="GO" id="GO:0008104">
    <property type="term" value="P:intracellular protein localization"/>
    <property type="evidence" value="ECO:0007669"/>
    <property type="project" value="TreeGrafter"/>
</dbReference>
<dbReference type="GO" id="GO:0030139">
    <property type="term" value="C:endocytic vesicle"/>
    <property type="evidence" value="ECO:0007669"/>
    <property type="project" value="TreeGrafter"/>
</dbReference>
<feature type="region of interest" description="Disordered" evidence="4">
    <location>
        <begin position="1289"/>
        <end position="1311"/>
    </location>
</feature>
<comment type="similarity">
    <text evidence="1">Belongs to the HEATR5 family.</text>
</comment>
<gene>
    <name evidence="5" type="ORF">D4764_16G0008880</name>
</gene>